<dbReference type="AlphaFoldDB" id="A0AAV0EC83"/>
<accession>A0AAV0EC83</accession>
<sequence>MTSARHFHISDQILLPLHSDPITHKSHMIIHQKNDKFFSRLISKEERSSSSSSLRFFYYGDSSKGSVPFRWESQPGTPKHALSSVSLPPLTPPPSYQSSAGRNLKSAGGGRSSSRSNNLSFPFSFPSFSSKKTNNTIAPSLSSSSCSSSFSLPPSTPREDLAGRDDDARASCFGGRRGAADGGKISENRRGRLWLCLKNVMI</sequence>
<dbReference type="EMBL" id="CAMAPF010000921">
    <property type="protein sequence ID" value="CAH9121503.1"/>
    <property type="molecule type" value="Genomic_DNA"/>
</dbReference>
<organism evidence="2 3">
    <name type="scientific">Cuscuta epithymum</name>
    <dbReference type="NCBI Taxonomy" id="186058"/>
    <lineage>
        <taxon>Eukaryota</taxon>
        <taxon>Viridiplantae</taxon>
        <taxon>Streptophyta</taxon>
        <taxon>Embryophyta</taxon>
        <taxon>Tracheophyta</taxon>
        <taxon>Spermatophyta</taxon>
        <taxon>Magnoliopsida</taxon>
        <taxon>eudicotyledons</taxon>
        <taxon>Gunneridae</taxon>
        <taxon>Pentapetalae</taxon>
        <taxon>asterids</taxon>
        <taxon>lamiids</taxon>
        <taxon>Solanales</taxon>
        <taxon>Convolvulaceae</taxon>
        <taxon>Cuscuteae</taxon>
        <taxon>Cuscuta</taxon>
        <taxon>Cuscuta subgen. Cuscuta</taxon>
    </lineage>
</organism>
<evidence type="ECO:0000313" key="2">
    <source>
        <dbReference type="EMBL" id="CAH9121503.1"/>
    </source>
</evidence>
<feature type="compositionally biased region" description="Basic and acidic residues" evidence="1">
    <location>
        <begin position="157"/>
        <end position="167"/>
    </location>
</feature>
<feature type="region of interest" description="Disordered" evidence="1">
    <location>
        <begin position="69"/>
        <end position="116"/>
    </location>
</feature>
<gene>
    <name evidence="2" type="ORF">CEPIT_LOCUS23748</name>
</gene>
<evidence type="ECO:0000313" key="3">
    <source>
        <dbReference type="Proteomes" id="UP001152523"/>
    </source>
</evidence>
<name>A0AAV0EC83_9ASTE</name>
<dbReference type="Proteomes" id="UP001152523">
    <property type="component" value="Unassembled WGS sequence"/>
</dbReference>
<proteinExistence type="predicted"/>
<comment type="caution">
    <text evidence="2">The sequence shown here is derived from an EMBL/GenBank/DDBJ whole genome shotgun (WGS) entry which is preliminary data.</text>
</comment>
<dbReference type="PANTHER" id="PTHR33257:SF4">
    <property type="entry name" value="EXPRESSED PROTEIN"/>
    <property type="match status" value="1"/>
</dbReference>
<feature type="compositionally biased region" description="Low complexity" evidence="1">
    <location>
        <begin position="140"/>
        <end position="153"/>
    </location>
</feature>
<protein>
    <submittedName>
        <fullName evidence="2">Uncharacterized protein</fullName>
    </submittedName>
</protein>
<evidence type="ECO:0000256" key="1">
    <source>
        <dbReference type="SAM" id="MobiDB-lite"/>
    </source>
</evidence>
<keyword evidence="3" id="KW-1185">Reference proteome</keyword>
<dbReference type="PANTHER" id="PTHR33257">
    <property type="entry name" value="OS05G0165500 PROTEIN"/>
    <property type="match status" value="1"/>
</dbReference>
<feature type="region of interest" description="Disordered" evidence="1">
    <location>
        <begin position="140"/>
        <end position="167"/>
    </location>
</feature>
<reference evidence="2" key="1">
    <citation type="submission" date="2022-07" db="EMBL/GenBank/DDBJ databases">
        <authorList>
            <person name="Macas J."/>
            <person name="Novak P."/>
            <person name="Neumann P."/>
        </authorList>
    </citation>
    <scope>NUCLEOTIDE SEQUENCE</scope>
</reference>